<organism evidence="3 4">
    <name type="scientific">Alectura lathami</name>
    <name type="common">Australian brush turkey</name>
    <dbReference type="NCBI Taxonomy" id="81907"/>
    <lineage>
        <taxon>Eukaryota</taxon>
        <taxon>Metazoa</taxon>
        <taxon>Chordata</taxon>
        <taxon>Craniata</taxon>
        <taxon>Vertebrata</taxon>
        <taxon>Euteleostomi</taxon>
        <taxon>Archelosauria</taxon>
        <taxon>Archosauria</taxon>
        <taxon>Dinosauria</taxon>
        <taxon>Saurischia</taxon>
        <taxon>Theropoda</taxon>
        <taxon>Coelurosauria</taxon>
        <taxon>Aves</taxon>
        <taxon>Neognathae</taxon>
        <taxon>Galloanserae</taxon>
        <taxon>Galliformes</taxon>
        <taxon>Megapodiidae</taxon>
        <taxon>Alectura</taxon>
    </lineage>
</organism>
<proteinExistence type="predicted"/>
<dbReference type="SMART" id="SM00034">
    <property type="entry name" value="CLECT"/>
    <property type="match status" value="1"/>
</dbReference>
<dbReference type="PROSITE" id="PS50041">
    <property type="entry name" value="C_TYPE_LECTIN_2"/>
    <property type="match status" value="1"/>
</dbReference>
<evidence type="ECO:0000256" key="1">
    <source>
        <dbReference type="ARBA" id="ARBA00022734"/>
    </source>
</evidence>
<dbReference type="InterPro" id="IPR016187">
    <property type="entry name" value="CTDL_fold"/>
</dbReference>
<protein>
    <submittedName>
        <fullName evidence="3">CLC4D protein</fullName>
    </submittedName>
</protein>
<keyword evidence="1" id="KW-0430">Lectin</keyword>
<dbReference type="AlphaFoldDB" id="A0A7L0WEX0"/>
<sequence length="103" mass="11840">WTCCPEGWRLFQKSCYFISTDKMSGNESEQNCTGMGSHLVVITTEEEQISQIFRIREANVYIGLSAQEVSEWHWVDQTPYNGTAAFWRPGEPSNVRNEMCVVI</sequence>
<dbReference type="OrthoDB" id="9111489at2759"/>
<keyword evidence="4" id="KW-1185">Reference proteome</keyword>
<evidence type="ECO:0000313" key="3">
    <source>
        <dbReference type="EMBL" id="NXL90161.1"/>
    </source>
</evidence>
<evidence type="ECO:0000259" key="2">
    <source>
        <dbReference type="PROSITE" id="PS50041"/>
    </source>
</evidence>
<dbReference type="InterPro" id="IPR033989">
    <property type="entry name" value="CD209-like_CTLD"/>
</dbReference>
<accession>A0A7L0WEX0</accession>
<dbReference type="GO" id="GO:0030246">
    <property type="term" value="F:carbohydrate binding"/>
    <property type="evidence" value="ECO:0007669"/>
    <property type="project" value="UniProtKB-KW"/>
</dbReference>
<dbReference type="SUPFAM" id="SSF56436">
    <property type="entry name" value="C-type lectin-like"/>
    <property type="match status" value="1"/>
</dbReference>
<dbReference type="InterPro" id="IPR050111">
    <property type="entry name" value="C-type_lectin/snaclec_domain"/>
</dbReference>
<feature type="domain" description="C-type lectin" evidence="2">
    <location>
        <begin position="11"/>
        <end position="103"/>
    </location>
</feature>
<dbReference type="PANTHER" id="PTHR22803">
    <property type="entry name" value="MANNOSE, PHOSPHOLIPASE, LECTIN RECEPTOR RELATED"/>
    <property type="match status" value="1"/>
</dbReference>
<comment type="caution">
    <text evidence="3">The sequence shown here is derived from an EMBL/GenBank/DDBJ whole genome shotgun (WGS) entry which is preliminary data.</text>
</comment>
<name>A0A7L0WEX0_ALELA</name>
<dbReference type="InterPro" id="IPR001304">
    <property type="entry name" value="C-type_lectin-like"/>
</dbReference>
<dbReference type="Proteomes" id="UP000562322">
    <property type="component" value="Unassembled WGS sequence"/>
</dbReference>
<reference evidence="3 4" key="1">
    <citation type="submission" date="2019-09" db="EMBL/GenBank/DDBJ databases">
        <title>Bird 10,000 Genomes (B10K) Project - Family phase.</title>
        <authorList>
            <person name="Zhang G."/>
        </authorList>
    </citation>
    <scope>NUCLEOTIDE SEQUENCE [LARGE SCALE GENOMIC DNA]</scope>
    <source>
        <strain evidence="3">B10K-DU-001-39</strain>
        <tissue evidence="3">Muscle</tissue>
    </source>
</reference>
<dbReference type="InterPro" id="IPR016186">
    <property type="entry name" value="C-type_lectin-like/link_sf"/>
</dbReference>
<dbReference type="EMBL" id="VXAV01006754">
    <property type="protein sequence ID" value="NXL90161.1"/>
    <property type="molecule type" value="Genomic_DNA"/>
</dbReference>
<feature type="non-terminal residue" evidence="3">
    <location>
        <position position="1"/>
    </location>
</feature>
<gene>
    <name evidence="3" type="primary">Clec4d_1</name>
    <name evidence="3" type="ORF">ALELAT_R09759</name>
</gene>
<feature type="non-terminal residue" evidence="3">
    <location>
        <position position="103"/>
    </location>
</feature>
<evidence type="ECO:0000313" key="4">
    <source>
        <dbReference type="Proteomes" id="UP000562322"/>
    </source>
</evidence>
<dbReference type="Gene3D" id="3.10.100.10">
    <property type="entry name" value="Mannose-Binding Protein A, subunit A"/>
    <property type="match status" value="1"/>
</dbReference>
<dbReference type="CDD" id="cd03590">
    <property type="entry name" value="CLECT_DC-SIGN_like"/>
    <property type="match status" value="1"/>
</dbReference>
<dbReference type="Pfam" id="PF00059">
    <property type="entry name" value="Lectin_C"/>
    <property type="match status" value="1"/>
</dbReference>